<sequence>MTKPHAALLTVAALTLAGLTACGHHSDPAAVEVSRGSCGVGWKSPHGGDQTVQVHNVGPVTMEVELVDPATHGVYAEIESLAPGTTRPFHLVFARGSYAFTCLPEDSDAETGPVVTVKDGPATGAAPIVPVSEVDLGPAVTAYRANVSAGLATLAADVTALRTALSSGDRARAQRAWLVAQMAYSRLGAAYDTFGDSADAIDGLPGSGSFAGLRRIERGLWHGESLPLLSAVAKALASDVASLRTDFARARTDPNDLPLRAHEILENTLQFELTGAADQGAGDGLAIMSANLDGTRMVLDALAPELRPRYTRWPVVNDEVTALRKLVAAQHRGDRWTPVGALSRADHERLDGALGQLLEDLAPIAAIGEVRRTQ</sequence>
<evidence type="ECO:0000256" key="1">
    <source>
        <dbReference type="ARBA" id="ARBA00004196"/>
    </source>
</evidence>
<keyword evidence="7" id="KW-1185">Reference proteome</keyword>
<evidence type="ECO:0000313" key="6">
    <source>
        <dbReference type="EMBL" id="MFF5293077.1"/>
    </source>
</evidence>
<dbReference type="PANTHER" id="PTHR39192">
    <property type="entry name" value="IRON UPTAKE SYSTEM COMPONENT EFEO"/>
    <property type="match status" value="1"/>
</dbReference>
<reference evidence="6 7" key="1">
    <citation type="submission" date="2024-10" db="EMBL/GenBank/DDBJ databases">
        <title>The Natural Products Discovery Center: Release of the First 8490 Sequenced Strains for Exploring Actinobacteria Biosynthetic Diversity.</title>
        <authorList>
            <person name="Kalkreuter E."/>
            <person name="Kautsar S.A."/>
            <person name="Yang D."/>
            <person name="Bader C.D."/>
            <person name="Teijaro C.N."/>
            <person name="Fluegel L."/>
            <person name="Davis C.M."/>
            <person name="Simpson J.R."/>
            <person name="Lauterbach L."/>
            <person name="Steele A.D."/>
            <person name="Gui C."/>
            <person name="Meng S."/>
            <person name="Li G."/>
            <person name="Viehrig K."/>
            <person name="Ye F."/>
            <person name="Su P."/>
            <person name="Kiefer A.F."/>
            <person name="Nichols A."/>
            <person name="Cepeda A.J."/>
            <person name="Yan W."/>
            <person name="Fan B."/>
            <person name="Jiang Y."/>
            <person name="Adhikari A."/>
            <person name="Zheng C.-J."/>
            <person name="Schuster L."/>
            <person name="Cowan T.M."/>
            <person name="Smanski M.J."/>
            <person name="Chevrette M.G."/>
            <person name="De Carvalho L.P.S."/>
            <person name="Shen B."/>
        </authorList>
    </citation>
    <scope>NUCLEOTIDE SEQUENCE [LARGE SCALE GENOMIC DNA]</scope>
    <source>
        <strain evidence="6 7">NPDC000087</strain>
    </source>
</reference>
<dbReference type="PANTHER" id="PTHR39192:SF1">
    <property type="entry name" value="IRON UPTAKE SYSTEM COMPONENT EFEO"/>
    <property type="match status" value="1"/>
</dbReference>
<dbReference type="CDD" id="cd14656">
    <property type="entry name" value="Imelysin-like_EfeO"/>
    <property type="match status" value="1"/>
</dbReference>
<feature type="domain" description="Imelysin-like" evidence="5">
    <location>
        <begin position="139"/>
        <end position="251"/>
    </location>
</feature>
<name>A0ABW6WIE4_9ACTN</name>
<comment type="caution">
    <text evidence="6">The sequence shown here is derived from an EMBL/GenBank/DDBJ whole genome shotgun (WGS) entry which is preliminary data.</text>
</comment>
<evidence type="ECO:0000256" key="4">
    <source>
        <dbReference type="SAM" id="SignalP"/>
    </source>
</evidence>
<organism evidence="6 7">
    <name type="scientific">Paractinoplanes globisporus</name>
    <dbReference type="NCBI Taxonomy" id="113565"/>
    <lineage>
        <taxon>Bacteria</taxon>
        <taxon>Bacillati</taxon>
        <taxon>Actinomycetota</taxon>
        <taxon>Actinomycetes</taxon>
        <taxon>Micromonosporales</taxon>
        <taxon>Micromonosporaceae</taxon>
        <taxon>Paractinoplanes</taxon>
    </lineage>
</organism>
<dbReference type="InterPro" id="IPR018976">
    <property type="entry name" value="Imelysin-like"/>
</dbReference>
<comment type="subcellular location">
    <subcellularLocation>
        <location evidence="1">Cell envelope</location>
    </subcellularLocation>
</comment>
<gene>
    <name evidence="6" type="ORF">ACFY35_26890</name>
</gene>
<keyword evidence="3 4" id="KW-0732">Signal</keyword>
<dbReference type="InterPro" id="IPR050894">
    <property type="entry name" value="EfeM/EfeO_iron_uptake"/>
</dbReference>
<comment type="similarity">
    <text evidence="2">Belongs to the EfeM/EfeO family.</text>
</comment>
<proteinExistence type="inferred from homology"/>
<dbReference type="InterPro" id="IPR038352">
    <property type="entry name" value="Imelysin_sf"/>
</dbReference>
<evidence type="ECO:0000313" key="7">
    <source>
        <dbReference type="Proteomes" id="UP001602245"/>
    </source>
</evidence>
<dbReference type="RefSeq" id="WP_063713579.1">
    <property type="nucleotide sequence ID" value="NZ_JBIAZU010000005.1"/>
</dbReference>
<evidence type="ECO:0000259" key="5">
    <source>
        <dbReference type="Pfam" id="PF09375"/>
    </source>
</evidence>
<dbReference type="PROSITE" id="PS51257">
    <property type="entry name" value="PROKAR_LIPOPROTEIN"/>
    <property type="match status" value="1"/>
</dbReference>
<evidence type="ECO:0000256" key="3">
    <source>
        <dbReference type="ARBA" id="ARBA00022729"/>
    </source>
</evidence>
<protein>
    <submittedName>
        <fullName evidence="6">Imelysin family protein</fullName>
    </submittedName>
</protein>
<dbReference type="InterPro" id="IPR034981">
    <property type="entry name" value="Imelysin-like_EfeO/Algp7"/>
</dbReference>
<feature type="signal peptide" evidence="4">
    <location>
        <begin position="1"/>
        <end position="23"/>
    </location>
</feature>
<accession>A0ABW6WIE4</accession>
<dbReference type="Pfam" id="PF09375">
    <property type="entry name" value="Peptidase_M75"/>
    <property type="match status" value="1"/>
</dbReference>
<evidence type="ECO:0000256" key="2">
    <source>
        <dbReference type="ARBA" id="ARBA00005989"/>
    </source>
</evidence>
<dbReference type="EMBL" id="JBIAZU010000005">
    <property type="protein sequence ID" value="MFF5293077.1"/>
    <property type="molecule type" value="Genomic_DNA"/>
</dbReference>
<feature type="chain" id="PRO_5046598550" evidence="4">
    <location>
        <begin position="24"/>
        <end position="374"/>
    </location>
</feature>
<dbReference type="Proteomes" id="UP001602245">
    <property type="component" value="Unassembled WGS sequence"/>
</dbReference>
<dbReference type="Gene3D" id="1.20.1420.20">
    <property type="entry name" value="M75 peptidase, HXXE motif"/>
    <property type="match status" value="1"/>
</dbReference>